<evidence type="ECO:0000313" key="2">
    <source>
        <dbReference type="Proteomes" id="UP000434580"/>
    </source>
</evidence>
<dbReference type="Pfam" id="PF10604">
    <property type="entry name" value="Polyketide_cyc2"/>
    <property type="match status" value="1"/>
</dbReference>
<dbReference type="OrthoDB" id="191189at2"/>
<accession>A0A5S9NS74</accession>
<sequence>MLSTKKQLDCAILDIDAPAEWVWQTLTDTEHYERWSHSLRVKEGAFAVGETPVVCSTKLPMAQPSYKLHIEACESPRLLAWTLNIPVRQTLQLKRSHFVTALSESRCQYSSIIVFSGLAALFITPLLHRSLQRHLDDFATGLKAEAETRYFHHLQTVSSA</sequence>
<dbReference type="InterPro" id="IPR019587">
    <property type="entry name" value="Polyketide_cyclase/dehydratase"/>
</dbReference>
<dbReference type="EMBL" id="CACSII010000002">
    <property type="protein sequence ID" value="CAA0090929.1"/>
    <property type="molecule type" value="Genomic_DNA"/>
</dbReference>
<organism evidence="1 2">
    <name type="scientific">BD1-7 clade bacterium</name>
    <dbReference type="NCBI Taxonomy" id="2029982"/>
    <lineage>
        <taxon>Bacteria</taxon>
        <taxon>Pseudomonadati</taxon>
        <taxon>Pseudomonadota</taxon>
        <taxon>Gammaproteobacteria</taxon>
        <taxon>Cellvibrionales</taxon>
        <taxon>Spongiibacteraceae</taxon>
        <taxon>BD1-7 clade</taxon>
    </lineage>
</organism>
<dbReference type="SUPFAM" id="SSF55961">
    <property type="entry name" value="Bet v1-like"/>
    <property type="match status" value="1"/>
</dbReference>
<evidence type="ECO:0000313" key="1">
    <source>
        <dbReference type="EMBL" id="CAA0090929.1"/>
    </source>
</evidence>
<dbReference type="InterPro" id="IPR023393">
    <property type="entry name" value="START-like_dom_sf"/>
</dbReference>
<dbReference type="AlphaFoldDB" id="A0A5S9NS74"/>
<reference evidence="1 2" key="1">
    <citation type="submission" date="2019-11" db="EMBL/GenBank/DDBJ databases">
        <authorList>
            <person name="Holert J."/>
        </authorList>
    </citation>
    <scope>NUCLEOTIDE SEQUENCE [LARGE SCALE GENOMIC DNA]</scope>
    <source>
        <strain evidence="1">BC5_2</strain>
    </source>
</reference>
<name>A0A5S9NS74_9GAMM</name>
<evidence type="ECO:0008006" key="3">
    <source>
        <dbReference type="Google" id="ProtNLM"/>
    </source>
</evidence>
<dbReference type="Proteomes" id="UP000434580">
    <property type="component" value="Unassembled WGS sequence"/>
</dbReference>
<proteinExistence type="predicted"/>
<protein>
    <recommendedName>
        <fullName evidence="3">SRPBCC domain-containing protein</fullName>
    </recommendedName>
</protein>
<dbReference type="Gene3D" id="3.30.530.20">
    <property type="match status" value="1"/>
</dbReference>
<dbReference type="CDD" id="cd07822">
    <property type="entry name" value="SRPBCC_4"/>
    <property type="match status" value="1"/>
</dbReference>
<gene>
    <name evidence="1" type="ORF">DPBNPPHM_02955</name>
</gene>